<sequence>MTPAEDLIDKLKMHNKKPKYNRGWAGMVLPFGTRNPERYTFGDDFSEIIGIIVRLSLGLKAKVDNVAETFLAQILENVTIDDGITASEIATLFSIETGADKIPALLKYIPTDKFGFEEKQILGMTQAAAYIVNYASLESDTVWREFVDHEESKDIYTSIILENLPVLQSAKQDKDFITIDDDNLRKYMIQDLHVLLQNKAFFLQHIQTFFGFYYFLSLIRQTMLISQVADKEIPLYFAYDKEKVSASRMAVAKGYNLLNNETKKLLVSLNLLDYLNVLAGNNDATTYKSLSELISLNSDDLLLNLKQFNFAYAKATDRTENTPGALNEEIQKLRTWLNEDIDQATQTRFRKPFDEIERLGFVKKRGRIGRTLNLKQEMILVLTAAIVGSVPEKRLLVSKLFDEFAKRGINMDKQTRDHIVALYDEVNILEKLSDSGDAQYVKSIL</sequence>
<evidence type="ECO:0000313" key="1">
    <source>
        <dbReference type="EMBL" id="CAH0417941.1"/>
    </source>
</evidence>
<evidence type="ECO:0008006" key="3">
    <source>
        <dbReference type="Google" id="ProtNLM"/>
    </source>
</evidence>
<proteinExistence type="predicted"/>
<dbReference type="InterPro" id="IPR017645">
    <property type="entry name" value="Dnd_assoc_1"/>
</dbReference>
<protein>
    <recommendedName>
        <fullName evidence="3">DNA phosphorothioation-dependent restriction protein DptG</fullName>
    </recommendedName>
</protein>
<dbReference type="EMBL" id="CAKKNT010000003">
    <property type="protein sequence ID" value="CAH0417941.1"/>
    <property type="molecule type" value="Genomic_DNA"/>
</dbReference>
<gene>
    <name evidence="1" type="ORF">WGH24286_00357</name>
</gene>
<comment type="caution">
    <text evidence="1">The sequence shown here is derived from an EMBL/GenBank/DDBJ whole genome shotgun (WGS) entry which is preliminary data.</text>
</comment>
<reference evidence="1 2" key="1">
    <citation type="submission" date="2021-11" db="EMBL/GenBank/DDBJ databases">
        <authorList>
            <person name="Depoorter E."/>
        </authorList>
    </citation>
    <scope>NUCLEOTIDE SEQUENCE [LARGE SCALE GENOMIC DNA]</scope>
    <source>
        <strain evidence="1 2">LMG 24286</strain>
    </source>
</reference>
<dbReference type="RefSeq" id="WP_230098050.1">
    <property type="nucleotide sequence ID" value="NZ_CAKKNT010000003.1"/>
</dbReference>
<evidence type="ECO:0000313" key="2">
    <source>
        <dbReference type="Proteomes" id="UP000789719"/>
    </source>
</evidence>
<organism evidence="1 2">
    <name type="scientific">Periweissella ghanensis</name>
    <dbReference type="NCBI Taxonomy" id="467997"/>
    <lineage>
        <taxon>Bacteria</taxon>
        <taxon>Bacillati</taxon>
        <taxon>Bacillota</taxon>
        <taxon>Bacilli</taxon>
        <taxon>Lactobacillales</taxon>
        <taxon>Lactobacillaceae</taxon>
        <taxon>Periweissella</taxon>
    </lineage>
</organism>
<name>A0ABN8BMK0_9LACO</name>
<dbReference type="Proteomes" id="UP000789719">
    <property type="component" value="Unassembled WGS sequence"/>
</dbReference>
<accession>A0ABN8BMK0</accession>
<keyword evidence="2" id="KW-1185">Reference proteome</keyword>
<dbReference type="NCBIfam" id="TIGR03236">
    <property type="entry name" value="dnd_assoc_1"/>
    <property type="match status" value="1"/>
</dbReference>